<dbReference type="Proteomes" id="UP001302745">
    <property type="component" value="Unassembled WGS sequence"/>
</dbReference>
<reference evidence="2" key="2">
    <citation type="submission" date="2023-05" db="EMBL/GenBank/DDBJ databases">
        <authorList>
            <consortium name="Lawrence Berkeley National Laboratory"/>
            <person name="Steindorff A."/>
            <person name="Hensen N."/>
            <person name="Bonometti L."/>
            <person name="Westerberg I."/>
            <person name="Brannstrom I.O."/>
            <person name="Guillou S."/>
            <person name="Cros-Aarteil S."/>
            <person name="Calhoun S."/>
            <person name="Haridas S."/>
            <person name="Kuo A."/>
            <person name="Mondo S."/>
            <person name="Pangilinan J."/>
            <person name="Riley R."/>
            <person name="Labutti K."/>
            <person name="Andreopoulos B."/>
            <person name="Lipzen A."/>
            <person name="Chen C."/>
            <person name="Yanf M."/>
            <person name="Daum C."/>
            <person name="Ng V."/>
            <person name="Clum A."/>
            <person name="Ohm R."/>
            <person name="Martin F."/>
            <person name="Silar P."/>
            <person name="Natvig D."/>
            <person name="Lalanne C."/>
            <person name="Gautier V."/>
            <person name="Ament-Velasquez S.L."/>
            <person name="Kruys A."/>
            <person name="Hutchinson M.I."/>
            <person name="Powell A.J."/>
            <person name="Barry K."/>
            <person name="Miller A.N."/>
            <person name="Grigoriev I.V."/>
            <person name="Debuchy R."/>
            <person name="Gladieux P."/>
            <person name="Thoren M.H."/>
            <person name="Johannesson H."/>
        </authorList>
    </citation>
    <scope>NUCLEOTIDE SEQUENCE</scope>
    <source>
        <strain evidence="2">CBS 538.74</strain>
    </source>
</reference>
<dbReference type="PANTHER" id="PTHR42085:SF1">
    <property type="entry name" value="F-BOX DOMAIN-CONTAINING PROTEIN"/>
    <property type="match status" value="1"/>
</dbReference>
<dbReference type="AlphaFoldDB" id="A0AAN6ZTI9"/>
<reference evidence="2" key="1">
    <citation type="journal article" date="2023" name="Mol. Phylogenet. Evol.">
        <title>Genome-scale phylogeny and comparative genomics of the fungal order Sordariales.</title>
        <authorList>
            <person name="Hensen N."/>
            <person name="Bonometti L."/>
            <person name="Westerberg I."/>
            <person name="Brannstrom I.O."/>
            <person name="Guillou S."/>
            <person name="Cros-Aarteil S."/>
            <person name="Calhoun S."/>
            <person name="Haridas S."/>
            <person name="Kuo A."/>
            <person name="Mondo S."/>
            <person name="Pangilinan J."/>
            <person name="Riley R."/>
            <person name="LaButti K."/>
            <person name="Andreopoulos B."/>
            <person name="Lipzen A."/>
            <person name="Chen C."/>
            <person name="Yan M."/>
            <person name="Daum C."/>
            <person name="Ng V."/>
            <person name="Clum A."/>
            <person name="Steindorff A."/>
            <person name="Ohm R.A."/>
            <person name="Martin F."/>
            <person name="Silar P."/>
            <person name="Natvig D.O."/>
            <person name="Lalanne C."/>
            <person name="Gautier V."/>
            <person name="Ament-Velasquez S.L."/>
            <person name="Kruys A."/>
            <person name="Hutchinson M.I."/>
            <person name="Powell A.J."/>
            <person name="Barry K."/>
            <person name="Miller A.N."/>
            <person name="Grigoriev I.V."/>
            <person name="Debuchy R."/>
            <person name="Gladieux P."/>
            <person name="Hiltunen Thoren M."/>
            <person name="Johannesson H."/>
        </authorList>
    </citation>
    <scope>NUCLEOTIDE SEQUENCE</scope>
    <source>
        <strain evidence="2">CBS 538.74</strain>
    </source>
</reference>
<evidence type="ECO:0000313" key="2">
    <source>
        <dbReference type="EMBL" id="KAK4149544.1"/>
    </source>
</evidence>
<protein>
    <recommendedName>
        <fullName evidence="4">F-box domain-containing protein</fullName>
    </recommendedName>
</protein>
<dbReference type="InterPro" id="IPR038883">
    <property type="entry name" value="AN11006-like"/>
</dbReference>
<name>A0AAN6ZTI9_9PEZI</name>
<dbReference type="PANTHER" id="PTHR42085">
    <property type="entry name" value="F-BOX DOMAIN-CONTAINING PROTEIN"/>
    <property type="match status" value="1"/>
</dbReference>
<evidence type="ECO:0008006" key="4">
    <source>
        <dbReference type="Google" id="ProtNLM"/>
    </source>
</evidence>
<dbReference type="EMBL" id="MU857148">
    <property type="protein sequence ID" value="KAK4149544.1"/>
    <property type="molecule type" value="Genomic_DNA"/>
</dbReference>
<feature type="region of interest" description="Disordered" evidence="1">
    <location>
        <begin position="573"/>
        <end position="597"/>
    </location>
</feature>
<accession>A0AAN6ZTI9</accession>
<proteinExistence type="predicted"/>
<evidence type="ECO:0000256" key="1">
    <source>
        <dbReference type="SAM" id="MobiDB-lite"/>
    </source>
</evidence>
<gene>
    <name evidence="2" type="ORF">C8A00DRAFT_46855</name>
</gene>
<sequence length="609" mass="69165">MAQGVDGQPPRPPGFVRLPASVRRRVYLYLGVARFDGRPYTYYLDGRKESPRNFAGVLLSCRALHTETAALLYSANRFIIFYSRQGSLEPLRALSPTTLASLTSLKIVLNESSCHHPTDSSESPSDCCYDASYNHGPWRDGEFGRVSEHCAKHHGYLHRLPLLDPASQVGLDSMSANLAAQAMLSEWYDTAAYLSSCVSVERLALSLVCDVDPGHSYALEVARLAVAPIADLFPHLKDGHIRLCKTPNRPLQRLAEEAVFNACRPGTFGLCLGTAKTSSALFTNLPPELRVRILEYTDLITPWKEVTWSRQDRGYQVCRPPWYLDHEPVCPRHIHHGTALSYCGPRGARSGPGCFCRRRHAAFSLTSCQCWAPPTDLFLICRVLRRDAEFVFFSGNRFVVHDYHAMPPWKLPDVQQERFGASVFLREIVPAHCLAYLRFLELVFPPYAPHDWPQDDEHAAIQDWRATLDWIRARINAPALTIRIVMADSHLEIPEGRRDVTKDQVNDMLGGYARIAHPLGPLVRDDGLAGFYAQLALPWRWTRDTVRSARQCGPWGPWWLAREERRLNEDCERRVRGGRDDDATVDSRDSSKAEPRKSVWQRWYEVEDY</sequence>
<organism evidence="2 3">
    <name type="scientific">Chaetomidium leptoderma</name>
    <dbReference type="NCBI Taxonomy" id="669021"/>
    <lineage>
        <taxon>Eukaryota</taxon>
        <taxon>Fungi</taxon>
        <taxon>Dikarya</taxon>
        <taxon>Ascomycota</taxon>
        <taxon>Pezizomycotina</taxon>
        <taxon>Sordariomycetes</taxon>
        <taxon>Sordariomycetidae</taxon>
        <taxon>Sordariales</taxon>
        <taxon>Chaetomiaceae</taxon>
        <taxon>Chaetomidium</taxon>
    </lineage>
</organism>
<evidence type="ECO:0000313" key="3">
    <source>
        <dbReference type="Proteomes" id="UP001302745"/>
    </source>
</evidence>
<comment type="caution">
    <text evidence="2">The sequence shown here is derived from an EMBL/GenBank/DDBJ whole genome shotgun (WGS) entry which is preliminary data.</text>
</comment>
<keyword evidence="3" id="KW-1185">Reference proteome</keyword>